<dbReference type="OrthoDB" id="5572070at2"/>
<organism evidence="2 3">
    <name type="scientific">Nitrosomonas supralitoralis</name>
    <dbReference type="NCBI Taxonomy" id="2116706"/>
    <lineage>
        <taxon>Bacteria</taxon>
        <taxon>Pseudomonadati</taxon>
        <taxon>Pseudomonadota</taxon>
        <taxon>Betaproteobacteria</taxon>
        <taxon>Nitrosomonadales</taxon>
        <taxon>Nitrosomonadaceae</taxon>
        <taxon>Nitrosomonas</taxon>
    </lineage>
</organism>
<dbReference type="EMBL" id="PXXU01000001">
    <property type="protein sequence ID" value="PSJ18907.1"/>
    <property type="molecule type" value="Genomic_DNA"/>
</dbReference>
<dbReference type="Proteomes" id="UP000241912">
    <property type="component" value="Unassembled WGS sequence"/>
</dbReference>
<evidence type="ECO:0000313" key="3">
    <source>
        <dbReference type="Proteomes" id="UP000241912"/>
    </source>
</evidence>
<comment type="caution">
    <text evidence="2">The sequence shown here is derived from an EMBL/GenBank/DDBJ whole genome shotgun (WGS) entry which is preliminary data.</text>
</comment>
<dbReference type="AlphaFoldDB" id="A0A2P7NZN7"/>
<protein>
    <submittedName>
        <fullName evidence="2">Uncharacterized protein</fullName>
    </submittedName>
</protein>
<keyword evidence="3" id="KW-1185">Reference proteome</keyword>
<name>A0A2P7NZN7_9PROT</name>
<proteinExistence type="predicted"/>
<evidence type="ECO:0000313" key="2">
    <source>
        <dbReference type="EMBL" id="PSJ18907.1"/>
    </source>
</evidence>
<accession>A0A2P7NZN7</accession>
<evidence type="ECO:0000256" key="1">
    <source>
        <dbReference type="SAM" id="Phobius"/>
    </source>
</evidence>
<sequence>MSTYKILLALLGAPSAWFIQMSLSEPLAAYACYPHQVPLTAPLWVDLSAILIAISLICLAGGLISGYVAWDSWRKLTKSGSNGKIFVVDEGQTQFLAMLGVMSSFIFIAAIVFTFCAVLLVSPCSAWT</sequence>
<feature type="transmembrane region" description="Helical" evidence="1">
    <location>
        <begin position="95"/>
        <end position="121"/>
    </location>
</feature>
<feature type="transmembrane region" description="Helical" evidence="1">
    <location>
        <begin position="47"/>
        <end position="70"/>
    </location>
</feature>
<keyword evidence="1" id="KW-1133">Transmembrane helix</keyword>
<gene>
    <name evidence="2" type="ORF">C7H79_00265</name>
</gene>
<reference evidence="2 3" key="1">
    <citation type="submission" date="2018-03" db="EMBL/GenBank/DDBJ databases">
        <title>Draft genome of Nitrosomonas supralitoralis APG5.</title>
        <authorList>
            <person name="Urakawa H."/>
            <person name="Lopez J.V."/>
        </authorList>
    </citation>
    <scope>NUCLEOTIDE SEQUENCE [LARGE SCALE GENOMIC DNA]</scope>
    <source>
        <strain evidence="2 3">APG5</strain>
    </source>
</reference>
<keyword evidence="1" id="KW-0812">Transmembrane</keyword>
<keyword evidence="1" id="KW-0472">Membrane</keyword>
<dbReference type="RefSeq" id="WP_106705291.1">
    <property type="nucleotide sequence ID" value="NZ_PXXU01000001.1"/>
</dbReference>